<organism evidence="2 3">
    <name type="scientific">Chitinophaga qingshengii</name>
    <dbReference type="NCBI Taxonomy" id="1569794"/>
    <lineage>
        <taxon>Bacteria</taxon>
        <taxon>Pseudomonadati</taxon>
        <taxon>Bacteroidota</taxon>
        <taxon>Chitinophagia</taxon>
        <taxon>Chitinophagales</taxon>
        <taxon>Chitinophagaceae</taxon>
        <taxon>Chitinophaga</taxon>
    </lineage>
</organism>
<protein>
    <submittedName>
        <fullName evidence="2">Ankyrin repeat domain-containing protein</fullName>
    </submittedName>
</protein>
<dbReference type="Gene3D" id="1.25.40.20">
    <property type="entry name" value="Ankyrin repeat-containing domain"/>
    <property type="match status" value="1"/>
</dbReference>
<dbReference type="PROSITE" id="PS50297">
    <property type="entry name" value="ANK_REP_REGION"/>
    <property type="match status" value="1"/>
</dbReference>
<name>A0ABR7TXP9_9BACT</name>
<proteinExistence type="predicted"/>
<dbReference type="Pfam" id="PF12796">
    <property type="entry name" value="Ank_2"/>
    <property type="match status" value="1"/>
</dbReference>
<feature type="repeat" description="ANK" evidence="1">
    <location>
        <begin position="39"/>
        <end position="71"/>
    </location>
</feature>
<reference evidence="2 3" key="1">
    <citation type="submission" date="2020-09" db="EMBL/GenBank/DDBJ databases">
        <title>Genome sequences of type strains of Chitinophaga qingshengii and Chitinophaga varians.</title>
        <authorList>
            <person name="Kittiwongwattana C."/>
        </authorList>
    </citation>
    <scope>NUCLEOTIDE SEQUENCE [LARGE SCALE GENOMIC DNA]</scope>
    <source>
        <strain evidence="2 3">JCM 30026</strain>
    </source>
</reference>
<dbReference type="PANTHER" id="PTHR46224">
    <property type="entry name" value="ANKYRIN REPEAT FAMILY PROTEIN"/>
    <property type="match status" value="1"/>
</dbReference>
<keyword evidence="3" id="KW-1185">Reference proteome</keyword>
<dbReference type="InterPro" id="IPR036770">
    <property type="entry name" value="Ankyrin_rpt-contain_sf"/>
</dbReference>
<dbReference type="EMBL" id="JACVFC010000005">
    <property type="protein sequence ID" value="MBC9934467.1"/>
    <property type="molecule type" value="Genomic_DNA"/>
</dbReference>
<keyword evidence="1" id="KW-0040">ANK repeat</keyword>
<sequence length="270" mass="30569">MFEGDQLPAVQKMYAGDLKGMVQEIKDRKLNLDQLNPKSGYTLLMYAAIIEDRKAMQQLLEMGADPNIIVPNTGYDTPLGHAVALTDYETLRLLFRYKVNPNPDVGSSPLCTAMMLGGFEGKTERKMIDFLLEHGADINHQSFYGENIMEAAARDDLDHANYFLDKGGNPFVPGTDWSPMAGEIAFTESKLREFNKTNTPYFKQLMDIKKRLIEKYGVTFPPKEADSVVKASIRIKAYEKLSEKDKLSVNFEDNFGEKRYQEDLKIAQGK</sequence>
<dbReference type="SMART" id="SM00248">
    <property type="entry name" value="ANK"/>
    <property type="match status" value="4"/>
</dbReference>
<dbReference type="InterPro" id="IPR051616">
    <property type="entry name" value="Cul2-RING_E3_ligase_SR"/>
</dbReference>
<gene>
    <name evidence="2" type="ORF">ICL07_29035</name>
</gene>
<evidence type="ECO:0000313" key="3">
    <source>
        <dbReference type="Proteomes" id="UP000659124"/>
    </source>
</evidence>
<feature type="repeat" description="ANK" evidence="1">
    <location>
        <begin position="105"/>
        <end position="143"/>
    </location>
</feature>
<evidence type="ECO:0000256" key="1">
    <source>
        <dbReference type="PROSITE-ProRule" id="PRU00023"/>
    </source>
</evidence>
<dbReference type="InterPro" id="IPR002110">
    <property type="entry name" value="Ankyrin_rpt"/>
</dbReference>
<accession>A0ABR7TXP9</accession>
<dbReference type="PROSITE" id="PS50088">
    <property type="entry name" value="ANK_REPEAT"/>
    <property type="match status" value="2"/>
</dbReference>
<evidence type="ECO:0000313" key="2">
    <source>
        <dbReference type="EMBL" id="MBC9934467.1"/>
    </source>
</evidence>
<dbReference type="SUPFAM" id="SSF48403">
    <property type="entry name" value="Ankyrin repeat"/>
    <property type="match status" value="1"/>
</dbReference>
<dbReference type="Proteomes" id="UP000659124">
    <property type="component" value="Unassembled WGS sequence"/>
</dbReference>
<comment type="caution">
    <text evidence="2">The sequence shown here is derived from an EMBL/GenBank/DDBJ whole genome shotgun (WGS) entry which is preliminary data.</text>
</comment>